<evidence type="ECO:0000313" key="3">
    <source>
        <dbReference type="Proteomes" id="UP000215453"/>
    </source>
</evidence>
<evidence type="ECO:0000256" key="1">
    <source>
        <dbReference type="SAM" id="MobiDB-lite"/>
    </source>
</evidence>
<dbReference type="EMBL" id="LT882695">
    <property type="protein sequence ID" value="SMY30574.1"/>
    <property type="molecule type" value="Genomic_DNA"/>
</dbReference>
<feature type="region of interest" description="Disordered" evidence="1">
    <location>
        <begin position="1"/>
        <end position="170"/>
    </location>
</feature>
<feature type="compositionally biased region" description="Basic and acidic residues" evidence="1">
    <location>
        <begin position="54"/>
        <end position="63"/>
    </location>
</feature>
<accession>A0A1Y6M1P6</accession>
<feature type="compositionally biased region" description="Basic and acidic residues" evidence="1">
    <location>
        <begin position="118"/>
        <end position="127"/>
    </location>
</feature>
<gene>
    <name evidence="2" type="ORF">ZT1A5_G12028</name>
</gene>
<feature type="compositionally biased region" description="Gly residues" evidence="1">
    <location>
        <begin position="155"/>
        <end position="164"/>
    </location>
</feature>
<organism evidence="2 3">
    <name type="scientific">Zymoseptoria tritici ST99CH_1A5</name>
    <dbReference type="NCBI Taxonomy" id="1276529"/>
    <lineage>
        <taxon>Eukaryota</taxon>
        <taxon>Fungi</taxon>
        <taxon>Dikarya</taxon>
        <taxon>Ascomycota</taxon>
        <taxon>Pezizomycotina</taxon>
        <taxon>Dothideomycetes</taxon>
        <taxon>Dothideomycetidae</taxon>
        <taxon>Mycosphaerellales</taxon>
        <taxon>Mycosphaerellaceae</taxon>
        <taxon>Zymoseptoria</taxon>
    </lineage>
</organism>
<evidence type="ECO:0000313" key="2">
    <source>
        <dbReference type="EMBL" id="SMY30574.1"/>
    </source>
</evidence>
<dbReference type="Proteomes" id="UP000215453">
    <property type="component" value="Chromosome 20"/>
</dbReference>
<name>A0A1Y6M1P6_ZYMTR</name>
<proteinExistence type="predicted"/>
<dbReference type="AlphaFoldDB" id="A0A1Y6M1P6"/>
<sequence>MASSRRSIDSILRHTHEMHQQLRDQLLQDGADAARPRSDSSSHFYLSASGAWEFRPHHPDPLPRRPTQSRRRPSSRPRSQRPKSEPPQQPSTPLTMSSPHFPTGDTAATARPNKIRKLNNDRRETSAEHTTGGIPVEQSGSTPAAEVADATHGNGTKGRGGGSGSDENWYVGLWKSLVRSR</sequence>
<feature type="compositionally biased region" description="Basic and acidic residues" evidence="1">
    <location>
        <begin position="1"/>
        <end position="22"/>
    </location>
</feature>
<reference evidence="2 3" key="1">
    <citation type="submission" date="2016-10" db="EMBL/GenBank/DDBJ databases">
        <authorList>
            <person name="Varghese N."/>
        </authorList>
    </citation>
    <scope>NUCLEOTIDE SEQUENCE [LARGE SCALE GENOMIC DNA]</scope>
</reference>
<protein>
    <submittedName>
        <fullName evidence="2">Uncharacterized protein</fullName>
    </submittedName>
</protein>
<feature type="compositionally biased region" description="Basic residues" evidence="1">
    <location>
        <begin position="67"/>
        <end position="81"/>
    </location>
</feature>